<keyword evidence="6 8" id="KW-0472">Membrane</keyword>
<protein>
    <submittedName>
        <fullName evidence="9">Biopolymer transporter ExbD</fullName>
    </submittedName>
</protein>
<evidence type="ECO:0000256" key="6">
    <source>
        <dbReference type="ARBA" id="ARBA00023136"/>
    </source>
</evidence>
<dbReference type="Proteomes" id="UP000631421">
    <property type="component" value="Unassembled WGS sequence"/>
</dbReference>
<dbReference type="InterPro" id="IPR003400">
    <property type="entry name" value="ExbD"/>
</dbReference>
<gene>
    <name evidence="9" type="ORF">H6F44_04970</name>
</gene>
<keyword evidence="5 8" id="KW-1133">Transmembrane helix</keyword>
<keyword evidence="7" id="KW-0653">Protein transport</keyword>
<evidence type="ECO:0000313" key="10">
    <source>
        <dbReference type="Proteomes" id="UP000631421"/>
    </source>
</evidence>
<dbReference type="PANTHER" id="PTHR30558:SF3">
    <property type="entry name" value="BIOPOLYMER TRANSPORT PROTEIN EXBD-RELATED"/>
    <property type="match status" value="1"/>
</dbReference>
<dbReference type="GO" id="GO:0005886">
    <property type="term" value="C:plasma membrane"/>
    <property type="evidence" value="ECO:0007669"/>
    <property type="project" value="UniProtKB-SubCell"/>
</dbReference>
<comment type="subcellular location">
    <subcellularLocation>
        <location evidence="1">Cell membrane</location>
        <topology evidence="1">Single-pass membrane protein</topology>
    </subcellularLocation>
    <subcellularLocation>
        <location evidence="7">Cell membrane</location>
        <topology evidence="7">Single-pass type II membrane protein</topology>
    </subcellularLocation>
</comment>
<dbReference type="GO" id="GO:0022857">
    <property type="term" value="F:transmembrane transporter activity"/>
    <property type="evidence" value="ECO:0007669"/>
    <property type="project" value="InterPro"/>
</dbReference>
<accession>A0A926Z4R3</accession>
<evidence type="ECO:0000256" key="7">
    <source>
        <dbReference type="RuleBase" id="RU003879"/>
    </source>
</evidence>
<evidence type="ECO:0000256" key="3">
    <source>
        <dbReference type="ARBA" id="ARBA00022475"/>
    </source>
</evidence>
<evidence type="ECO:0000256" key="2">
    <source>
        <dbReference type="ARBA" id="ARBA00005811"/>
    </source>
</evidence>
<proteinExistence type="inferred from homology"/>
<reference evidence="9" key="2">
    <citation type="submission" date="2020-08" db="EMBL/GenBank/DDBJ databases">
        <authorList>
            <person name="Chen M."/>
            <person name="Teng W."/>
            <person name="Zhao L."/>
            <person name="Hu C."/>
            <person name="Zhou Y."/>
            <person name="Han B."/>
            <person name="Song L."/>
            <person name="Shu W."/>
        </authorList>
    </citation>
    <scope>NUCLEOTIDE SEQUENCE</scope>
    <source>
        <strain evidence="9">FACHB-1277</strain>
    </source>
</reference>
<organism evidence="9 10">
    <name type="scientific">Pseudanabaena cinerea FACHB-1277</name>
    <dbReference type="NCBI Taxonomy" id="2949581"/>
    <lineage>
        <taxon>Bacteria</taxon>
        <taxon>Bacillati</taxon>
        <taxon>Cyanobacteriota</taxon>
        <taxon>Cyanophyceae</taxon>
        <taxon>Pseudanabaenales</taxon>
        <taxon>Pseudanabaenaceae</taxon>
        <taxon>Pseudanabaena</taxon>
        <taxon>Pseudanabaena cinerea</taxon>
    </lineage>
</organism>
<evidence type="ECO:0000256" key="8">
    <source>
        <dbReference type="SAM" id="Phobius"/>
    </source>
</evidence>
<dbReference type="EMBL" id="JACJPY010000009">
    <property type="protein sequence ID" value="MBD2149481.1"/>
    <property type="molecule type" value="Genomic_DNA"/>
</dbReference>
<keyword evidence="4 7" id="KW-0812">Transmembrane</keyword>
<evidence type="ECO:0000313" key="9">
    <source>
        <dbReference type="EMBL" id="MBD2149481.1"/>
    </source>
</evidence>
<evidence type="ECO:0000256" key="4">
    <source>
        <dbReference type="ARBA" id="ARBA00022692"/>
    </source>
</evidence>
<comment type="caution">
    <text evidence="9">The sequence shown here is derived from an EMBL/GenBank/DDBJ whole genome shotgun (WGS) entry which is preliminary data.</text>
</comment>
<keyword evidence="10" id="KW-1185">Reference proteome</keyword>
<dbReference type="GO" id="GO:0015031">
    <property type="term" value="P:protein transport"/>
    <property type="evidence" value="ECO:0007669"/>
    <property type="project" value="UniProtKB-KW"/>
</dbReference>
<feature type="transmembrane region" description="Helical" evidence="8">
    <location>
        <begin position="20"/>
        <end position="40"/>
    </location>
</feature>
<evidence type="ECO:0000256" key="5">
    <source>
        <dbReference type="ARBA" id="ARBA00022989"/>
    </source>
</evidence>
<keyword evidence="7" id="KW-0813">Transport</keyword>
<dbReference type="AlphaFoldDB" id="A0A926Z4R3"/>
<dbReference type="PANTHER" id="PTHR30558">
    <property type="entry name" value="EXBD MEMBRANE COMPONENT OF PMF-DRIVEN MACROMOLECULE IMPORT SYSTEM"/>
    <property type="match status" value="1"/>
</dbReference>
<comment type="similarity">
    <text evidence="2 7">Belongs to the ExbD/TolR family.</text>
</comment>
<evidence type="ECO:0000256" key="1">
    <source>
        <dbReference type="ARBA" id="ARBA00004162"/>
    </source>
</evidence>
<reference evidence="9" key="1">
    <citation type="journal article" date="2015" name="ISME J.">
        <title>Draft Genome Sequence of Streptomyces incarnatus NRRL8089, which Produces the Nucleoside Antibiotic Sinefungin.</title>
        <authorList>
            <person name="Oshima K."/>
            <person name="Hattori M."/>
            <person name="Shimizu H."/>
            <person name="Fukuda K."/>
            <person name="Nemoto M."/>
            <person name="Inagaki K."/>
            <person name="Tamura T."/>
        </authorList>
    </citation>
    <scope>NUCLEOTIDE SEQUENCE</scope>
    <source>
        <strain evidence="9">FACHB-1277</strain>
    </source>
</reference>
<keyword evidence="3" id="KW-1003">Cell membrane</keyword>
<sequence>MKIRKKYQTSNNAQIDLTALLDVVFSVLAFFILVSAALTVPSSIGVDLPIRDRNPQTGNTDDGIKPENIFMITLNNSGQMLADGKPITNQKLEQDIRNFLSRSDQGVVVLTADNTEVSYQIVIERLAQLRAIAGNRVAIATSRS</sequence>
<dbReference type="Pfam" id="PF02472">
    <property type="entry name" value="ExbD"/>
    <property type="match status" value="1"/>
</dbReference>
<name>A0A926Z4R3_9CYAN</name>
<dbReference type="Gene3D" id="3.30.420.270">
    <property type="match status" value="1"/>
</dbReference>
<dbReference type="RefSeq" id="WP_190349851.1">
    <property type="nucleotide sequence ID" value="NZ_JACJPY010000009.1"/>
</dbReference>